<evidence type="ECO:0000256" key="1">
    <source>
        <dbReference type="ARBA" id="ARBA00007534"/>
    </source>
</evidence>
<comment type="caution">
    <text evidence="5">The sequence shown here is derived from an EMBL/GenBank/DDBJ whole genome shotgun (WGS) entry which is preliminary data.</text>
</comment>
<dbReference type="SMART" id="SM01110">
    <property type="entry name" value="Cutinase"/>
    <property type="match status" value="1"/>
</dbReference>
<dbReference type="InterPro" id="IPR000675">
    <property type="entry name" value="Cutinase/axe"/>
</dbReference>
<dbReference type="PANTHER" id="PTHR33630:SF9">
    <property type="entry name" value="CUTINASE 4"/>
    <property type="match status" value="1"/>
</dbReference>
<name>A0ABR9ZLN4_9CORY</name>
<evidence type="ECO:0000256" key="2">
    <source>
        <dbReference type="ARBA" id="ARBA00022487"/>
    </source>
</evidence>
<evidence type="ECO:0000313" key="6">
    <source>
        <dbReference type="Proteomes" id="UP000635902"/>
    </source>
</evidence>
<dbReference type="SUPFAM" id="SSF53474">
    <property type="entry name" value="alpha/beta-Hydrolases"/>
    <property type="match status" value="1"/>
</dbReference>
<keyword evidence="4" id="KW-1015">Disulfide bond</keyword>
<proteinExistence type="inferred from homology"/>
<reference evidence="5 6" key="1">
    <citation type="submission" date="2020-10" db="EMBL/GenBank/DDBJ databases">
        <title>Novel species in genus Corynebacterium.</title>
        <authorList>
            <person name="Zhang G."/>
        </authorList>
    </citation>
    <scope>NUCLEOTIDE SEQUENCE [LARGE SCALE GENOMIC DNA]</scope>
    <source>
        <strain evidence="5 6">DSM 45110</strain>
    </source>
</reference>
<dbReference type="Proteomes" id="UP000635902">
    <property type="component" value="Unassembled WGS sequence"/>
</dbReference>
<keyword evidence="6" id="KW-1185">Reference proteome</keyword>
<evidence type="ECO:0000256" key="3">
    <source>
        <dbReference type="ARBA" id="ARBA00022801"/>
    </source>
</evidence>
<dbReference type="Pfam" id="PF01083">
    <property type="entry name" value="Cutinase"/>
    <property type="match status" value="1"/>
</dbReference>
<sequence>MRKLLIAVAAIVILLAIVVGVGQWLNTSNNAPHIPGAPETTESTEAINPPGCSAKEFISAPGTWESNPMDDPMNPTANPNSFMLSISNPLKQEFGEDQLKVWTLPYTAQFKNFNAMHEMSYDDSRREGYDRMAEELRTTHEACPATKFIIAGFSQGAVIAGDMAAEIGNGRGPVPASSVIGVSLVADGRQEEGKGNLIGNIQNTGVGAEISLSAVSGLVQPIVPGASMRGPRPDGFGELNDRVNNFCAPGDMICDSPRDFGNAIARAQELVAGNAVHAQYATNPAVIAGQTTPQWIVDWARGLTNGS</sequence>
<evidence type="ECO:0000256" key="4">
    <source>
        <dbReference type="ARBA" id="ARBA00023157"/>
    </source>
</evidence>
<protein>
    <submittedName>
        <fullName evidence="5">Cutinase family protein</fullName>
    </submittedName>
</protein>
<evidence type="ECO:0000313" key="5">
    <source>
        <dbReference type="EMBL" id="MBF4554323.1"/>
    </source>
</evidence>
<dbReference type="EMBL" id="JADKMY010000003">
    <property type="protein sequence ID" value="MBF4554323.1"/>
    <property type="molecule type" value="Genomic_DNA"/>
</dbReference>
<comment type="similarity">
    <text evidence="1">Belongs to the cutinase family.</text>
</comment>
<accession>A0ABR9ZLN4</accession>
<organism evidence="5 6">
    <name type="scientific">Corynebacterium suicordis DSM 45110</name>
    <dbReference type="NCBI Taxonomy" id="1121369"/>
    <lineage>
        <taxon>Bacteria</taxon>
        <taxon>Bacillati</taxon>
        <taxon>Actinomycetota</taxon>
        <taxon>Actinomycetes</taxon>
        <taxon>Mycobacteriales</taxon>
        <taxon>Corynebacteriaceae</taxon>
        <taxon>Corynebacterium</taxon>
    </lineage>
</organism>
<dbReference type="PANTHER" id="PTHR33630">
    <property type="entry name" value="CUTINASE RV1984C-RELATED-RELATED"/>
    <property type="match status" value="1"/>
</dbReference>
<dbReference type="RefSeq" id="WP_194557201.1">
    <property type="nucleotide sequence ID" value="NZ_JADKMY010000003.1"/>
</dbReference>
<dbReference type="Gene3D" id="3.40.50.1820">
    <property type="entry name" value="alpha/beta hydrolase"/>
    <property type="match status" value="1"/>
</dbReference>
<keyword evidence="3" id="KW-0378">Hydrolase</keyword>
<keyword evidence="2" id="KW-0719">Serine esterase</keyword>
<dbReference type="InterPro" id="IPR029058">
    <property type="entry name" value="AB_hydrolase_fold"/>
</dbReference>
<gene>
    <name evidence="5" type="ORF">IRY30_09600</name>
</gene>